<proteinExistence type="predicted"/>
<dbReference type="AlphaFoldDB" id="A0AAU9QS61"/>
<feature type="region of interest" description="Disordered" evidence="1">
    <location>
        <begin position="17"/>
        <end position="42"/>
    </location>
</feature>
<sequence>MGSTGLGLKILVTECGDYDASGPKHSDEASTGQPKAVVSAQA</sequence>
<reference evidence="2" key="1">
    <citation type="submission" date="2022-01" db="EMBL/GenBank/DDBJ databases">
        <authorList>
            <person name="Lagorce A."/>
        </authorList>
    </citation>
    <scope>NUCLEOTIDE SEQUENCE</scope>
    <source>
        <strain evidence="2">Th15_F1_A12</strain>
    </source>
</reference>
<accession>A0AAU9QS61</accession>
<comment type="caution">
    <text evidence="2">The sequence shown here is derived from an EMBL/GenBank/DDBJ whole genome shotgun (WGS) entry which is preliminary data.</text>
</comment>
<dbReference type="Proteomes" id="UP001295462">
    <property type="component" value="Unassembled WGS sequence"/>
</dbReference>
<protein>
    <submittedName>
        <fullName evidence="2">Uncharacterized protein</fullName>
    </submittedName>
</protein>
<organism evidence="2 3">
    <name type="scientific">Vibrio jasicida</name>
    <dbReference type="NCBI Taxonomy" id="766224"/>
    <lineage>
        <taxon>Bacteria</taxon>
        <taxon>Pseudomonadati</taxon>
        <taxon>Pseudomonadota</taxon>
        <taxon>Gammaproteobacteria</taxon>
        <taxon>Vibrionales</taxon>
        <taxon>Vibrionaceae</taxon>
        <taxon>Vibrio</taxon>
    </lineage>
</organism>
<evidence type="ECO:0000313" key="2">
    <source>
        <dbReference type="EMBL" id="CAH1599174.1"/>
    </source>
</evidence>
<dbReference type="EMBL" id="CAKMUD010000094">
    <property type="protein sequence ID" value="CAH1599174.1"/>
    <property type="molecule type" value="Genomic_DNA"/>
</dbReference>
<evidence type="ECO:0000256" key="1">
    <source>
        <dbReference type="SAM" id="MobiDB-lite"/>
    </source>
</evidence>
<name>A0AAU9QS61_9VIBR</name>
<gene>
    <name evidence="2" type="ORF">THF1A12_40045</name>
</gene>
<evidence type="ECO:0000313" key="3">
    <source>
        <dbReference type="Proteomes" id="UP001295462"/>
    </source>
</evidence>